<reference evidence="2" key="1">
    <citation type="submission" date="2023-07" db="EMBL/GenBank/DDBJ databases">
        <title>30 novel species of actinomycetes from the DSMZ collection.</title>
        <authorList>
            <person name="Nouioui I."/>
        </authorList>
    </citation>
    <scope>NUCLEOTIDE SEQUENCE [LARGE SCALE GENOMIC DNA]</scope>
    <source>
        <strain evidence="2">DSM 45834</strain>
    </source>
</reference>
<dbReference type="Proteomes" id="UP001183202">
    <property type="component" value="Unassembled WGS sequence"/>
</dbReference>
<keyword evidence="2" id="KW-1185">Reference proteome</keyword>
<dbReference type="Pfam" id="PF00300">
    <property type="entry name" value="His_Phos_1"/>
    <property type="match status" value="1"/>
</dbReference>
<dbReference type="SMART" id="SM00855">
    <property type="entry name" value="PGAM"/>
    <property type="match status" value="1"/>
</dbReference>
<dbReference type="SUPFAM" id="SSF53254">
    <property type="entry name" value="Phosphoglycerate mutase-like"/>
    <property type="match status" value="1"/>
</dbReference>
<comment type="caution">
    <text evidence="1">The sequence shown here is derived from an EMBL/GenBank/DDBJ whole genome shotgun (WGS) entry which is preliminary data.</text>
</comment>
<dbReference type="CDD" id="cd07067">
    <property type="entry name" value="HP_PGM_like"/>
    <property type="match status" value="1"/>
</dbReference>
<accession>A0ABU2N8Y9</accession>
<dbReference type="InterPro" id="IPR013078">
    <property type="entry name" value="His_Pase_superF_clade-1"/>
</dbReference>
<protein>
    <submittedName>
        <fullName evidence="1">Histidine phosphatase family protein</fullName>
    </submittedName>
</protein>
<dbReference type="RefSeq" id="WP_311556378.1">
    <property type="nucleotide sequence ID" value="NZ_JAVREJ010000007.1"/>
</dbReference>
<sequence>MADSPPHRRLVLLRHAKSAWPDGVPDAGRPLNKRGGRDAPAAGRWLREHVDGLGAVVCSPAKRTRETWELVAAELTDPPSPTVDERIYGAPPEDLLTVIRELPDTADSALLIGHNPGVAELVELLGGQDREMRTAAIAVLSWDGDWADAAADVAHLDEHVTPRG</sequence>
<dbReference type="PANTHER" id="PTHR47623:SF1">
    <property type="entry name" value="OS09G0287300 PROTEIN"/>
    <property type="match status" value="1"/>
</dbReference>
<evidence type="ECO:0000313" key="2">
    <source>
        <dbReference type="Proteomes" id="UP001183202"/>
    </source>
</evidence>
<organism evidence="1 2">
    <name type="scientific">Pseudonocardia charpentierae</name>
    <dbReference type="NCBI Taxonomy" id="3075545"/>
    <lineage>
        <taxon>Bacteria</taxon>
        <taxon>Bacillati</taxon>
        <taxon>Actinomycetota</taxon>
        <taxon>Actinomycetes</taxon>
        <taxon>Pseudonocardiales</taxon>
        <taxon>Pseudonocardiaceae</taxon>
        <taxon>Pseudonocardia</taxon>
    </lineage>
</organism>
<evidence type="ECO:0000313" key="1">
    <source>
        <dbReference type="EMBL" id="MDT0350344.1"/>
    </source>
</evidence>
<proteinExistence type="predicted"/>
<dbReference type="PANTHER" id="PTHR47623">
    <property type="entry name" value="OS09G0287300 PROTEIN"/>
    <property type="match status" value="1"/>
</dbReference>
<dbReference type="InterPro" id="IPR029033">
    <property type="entry name" value="His_PPase_superfam"/>
</dbReference>
<name>A0ABU2N8Y9_9PSEU</name>
<dbReference type="Gene3D" id="3.40.50.1240">
    <property type="entry name" value="Phosphoglycerate mutase-like"/>
    <property type="match status" value="1"/>
</dbReference>
<dbReference type="EMBL" id="JAVREJ010000007">
    <property type="protein sequence ID" value="MDT0350344.1"/>
    <property type="molecule type" value="Genomic_DNA"/>
</dbReference>
<gene>
    <name evidence="1" type="ORF">RM445_12500</name>
</gene>